<gene>
    <name evidence="3" type="ordered locus">Rxyl_0616</name>
</gene>
<accession>Q1AYE1</accession>
<evidence type="ECO:0000313" key="3">
    <source>
        <dbReference type="EMBL" id="ABG03587.1"/>
    </source>
</evidence>
<dbReference type="RefSeq" id="WP_011563605.1">
    <property type="nucleotide sequence ID" value="NC_008148.1"/>
</dbReference>
<dbReference type="HOGENOM" id="CLU_2556195_0_0_11"/>
<feature type="transmembrane region" description="Helical" evidence="1">
    <location>
        <begin position="46"/>
        <end position="68"/>
    </location>
</feature>
<evidence type="ECO:0000259" key="2">
    <source>
        <dbReference type="Pfam" id="PF03779"/>
    </source>
</evidence>
<dbReference type="Pfam" id="PF03779">
    <property type="entry name" value="SPW"/>
    <property type="match status" value="1"/>
</dbReference>
<keyword evidence="1" id="KW-1133">Transmembrane helix</keyword>
<organism evidence="3 4">
    <name type="scientific">Rubrobacter xylanophilus (strain DSM 9941 / JCM 11954 / NBRC 16129 / PRD-1)</name>
    <dbReference type="NCBI Taxonomy" id="266117"/>
    <lineage>
        <taxon>Bacteria</taxon>
        <taxon>Bacillati</taxon>
        <taxon>Actinomycetota</taxon>
        <taxon>Rubrobacteria</taxon>
        <taxon>Rubrobacterales</taxon>
        <taxon>Rubrobacteraceae</taxon>
        <taxon>Rubrobacter</taxon>
    </lineage>
</organism>
<dbReference type="InterPro" id="IPR005530">
    <property type="entry name" value="SPW"/>
</dbReference>
<name>Q1AYE1_RUBXD</name>
<protein>
    <recommendedName>
        <fullName evidence="2">SPW repeat-containing integral membrane domain-containing protein</fullName>
    </recommendedName>
</protein>
<dbReference type="STRING" id="266117.Rxyl_0616"/>
<dbReference type="eggNOG" id="ENOG502ZQ5T">
    <property type="taxonomic scope" value="Bacteria"/>
</dbReference>
<evidence type="ECO:0000256" key="1">
    <source>
        <dbReference type="SAM" id="Phobius"/>
    </source>
</evidence>
<dbReference type="KEGG" id="rxy:Rxyl_0616"/>
<keyword evidence="1" id="KW-0812">Transmembrane</keyword>
<evidence type="ECO:0000313" key="4">
    <source>
        <dbReference type="Proteomes" id="UP000006637"/>
    </source>
</evidence>
<dbReference type="AlphaFoldDB" id="Q1AYE1"/>
<dbReference type="Proteomes" id="UP000006637">
    <property type="component" value="Chromosome"/>
</dbReference>
<proteinExistence type="predicted"/>
<sequence length="82" mass="8797">MNRPARLGLAATALTLLAGVWLFVAPFVVDYQDRWKTLSDATLNDMWSGAALAGVAALTLLAVVSLALRDAVRRRERDGAEG</sequence>
<feature type="domain" description="SPW repeat-containing integral membrane" evidence="2">
    <location>
        <begin position="12"/>
        <end position="62"/>
    </location>
</feature>
<keyword evidence="4" id="KW-1185">Reference proteome</keyword>
<reference evidence="3 4" key="1">
    <citation type="submission" date="2006-06" db="EMBL/GenBank/DDBJ databases">
        <title>Complete sequence of Rubrobacter xylanophilus DSM 9941.</title>
        <authorList>
            <consortium name="US DOE Joint Genome Institute"/>
            <person name="Copeland A."/>
            <person name="Lucas S."/>
            <person name="Lapidus A."/>
            <person name="Barry K."/>
            <person name="Detter J.C."/>
            <person name="Glavina del Rio T."/>
            <person name="Hammon N."/>
            <person name="Israni S."/>
            <person name="Dalin E."/>
            <person name="Tice H."/>
            <person name="Pitluck S."/>
            <person name="Munk A.C."/>
            <person name="Brettin T."/>
            <person name="Bruce D."/>
            <person name="Han C."/>
            <person name="Tapia R."/>
            <person name="Gilna P."/>
            <person name="Schmutz J."/>
            <person name="Larimer F."/>
            <person name="Land M."/>
            <person name="Hauser L."/>
            <person name="Kyrpides N."/>
            <person name="Lykidis A."/>
            <person name="da Costa M.S."/>
            <person name="Rainey F.A."/>
            <person name="Empadinhas N."/>
            <person name="Jolivet E."/>
            <person name="Battista J.R."/>
            <person name="Richardson P."/>
        </authorList>
    </citation>
    <scope>NUCLEOTIDE SEQUENCE [LARGE SCALE GENOMIC DNA]</scope>
    <source>
        <strain evidence="4">DSM 9941 / NBRC 16129 / PRD-1</strain>
    </source>
</reference>
<dbReference type="EMBL" id="CP000386">
    <property type="protein sequence ID" value="ABG03587.1"/>
    <property type="molecule type" value="Genomic_DNA"/>
</dbReference>
<keyword evidence="1" id="KW-0472">Membrane</keyword>